<accession>A0ABR2Y3Z2</accession>
<name>A0ABR2Y3Z2_9PEZI</name>
<reference evidence="3 4" key="1">
    <citation type="submission" date="2024-02" db="EMBL/GenBank/DDBJ databases">
        <title>First draft genome assembly of two strains of Seiridium cardinale.</title>
        <authorList>
            <person name="Emiliani G."/>
            <person name="Scali E."/>
        </authorList>
    </citation>
    <scope>NUCLEOTIDE SEQUENCE [LARGE SCALE GENOMIC DNA]</scope>
    <source>
        <strain evidence="3 4">BM-138-000479</strain>
    </source>
</reference>
<evidence type="ECO:0000313" key="4">
    <source>
        <dbReference type="Proteomes" id="UP001465668"/>
    </source>
</evidence>
<organism evidence="3 4">
    <name type="scientific">Seiridium cardinale</name>
    <dbReference type="NCBI Taxonomy" id="138064"/>
    <lineage>
        <taxon>Eukaryota</taxon>
        <taxon>Fungi</taxon>
        <taxon>Dikarya</taxon>
        <taxon>Ascomycota</taxon>
        <taxon>Pezizomycotina</taxon>
        <taxon>Sordariomycetes</taxon>
        <taxon>Xylariomycetidae</taxon>
        <taxon>Amphisphaeriales</taxon>
        <taxon>Sporocadaceae</taxon>
        <taxon>Seiridium</taxon>
    </lineage>
</organism>
<feature type="compositionally biased region" description="Basic and acidic residues" evidence="2">
    <location>
        <begin position="266"/>
        <end position="277"/>
    </location>
</feature>
<feature type="region of interest" description="Disordered" evidence="2">
    <location>
        <begin position="257"/>
        <end position="277"/>
    </location>
</feature>
<evidence type="ECO:0000313" key="3">
    <source>
        <dbReference type="EMBL" id="KAK9780803.1"/>
    </source>
</evidence>
<feature type="region of interest" description="Disordered" evidence="2">
    <location>
        <begin position="472"/>
        <end position="507"/>
    </location>
</feature>
<comment type="caution">
    <text evidence="3">The sequence shown here is derived from an EMBL/GenBank/DDBJ whole genome shotgun (WGS) entry which is preliminary data.</text>
</comment>
<dbReference type="EMBL" id="JARVKM010000005">
    <property type="protein sequence ID" value="KAK9780803.1"/>
    <property type="molecule type" value="Genomic_DNA"/>
</dbReference>
<keyword evidence="1" id="KW-0175">Coiled coil</keyword>
<protein>
    <submittedName>
        <fullName evidence="3">Uncharacterized protein</fullName>
    </submittedName>
</protein>
<feature type="coiled-coil region" evidence="1">
    <location>
        <begin position="92"/>
        <end position="132"/>
    </location>
</feature>
<dbReference type="Proteomes" id="UP001465668">
    <property type="component" value="Unassembled WGS sequence"/>
</dbReference>
<proteinExistence type="predicted"/>
<evidence type="ECO:0000256" key="2">
    <source>
        <dbReference type="SAM" id="MobiDB-lite"/>
    </source>
</evidence>
<feature type="compositionally biased region" description="Basic and acidic residues" evidence="2">
    <location>
        <begin position="479"/>
        <end position="492"/>
    </location>
</feature>
<evidence type="ECO:0000256" key="1">
    <source>
        <dbReference type="SAM" id="Coils"/>
    </source>
</evidence>
<keyword evidence="4" id="KW-1185">Reference proteome</keyword>
<sequence length="524" mass="59124">MEGLSRGEVVGRWDEIINLGGECTREEYALVRRLIATGLAQSLGDEQIQQPLSLVDPGLEASSSHWLTSAQSDYVDSIKRYGEGHEKFFDVLEQQKTVAKKAREQKAAAEKEKALDQEIIELHLKVAELQKEHDRRRTIIKCLDELDKMPAAQPDFLAPEVMYQDCSPLPEMPKGMIDGFATDHSATDAQAEELLQNLKKHVLRSKLMAQRQQANYERSQSENPVDMNNLSPEAKLHALNSVKNSLINWIETQLAKAGDDGADSDAEQKPDGSRAEYDHGDMMAVIQQKYQRHVELRQQIINQLAQTDLIKERLKLSAGETKPPKNQKYALDAAPRPTAKTDAYLLTPYIEQLQILARQQKQMVQEKSYINGSLTRQHEDTRQILDHMAEQSQLLSRYPMAKEPSKSQPSFEDVIGDHMRIGEQVRPWIYAADSAKLATLEEVAENVETGMESIDEARAHLEHVCKLLNIPFSQEEEGTTPKDDAEDIEKTSKSPRRGQAKKNDDGTLKTIWDILDGNLGSINE</sequence>
<gene>
    <name evidence="3" type="ORF">SCAR479_01989</name>
</gene>